<evidence type="ECO:0000313" key="2">
    <source>
        <dbReference type="EMBL" id="REI42766.1"/>
    </source>
</evidence>
<evidence type="ECO:0000259" key="1">
    <source>
        <dbReference type="PROSITE" id="PS51832"/>
    </source>
</evidence>
<comment type="caution">
    <text evidence="2">The sequence shown here is derived from an EMBL/GenBank/DDBJ whole genome shotgun (WGS) entry which is preliminary data.</text>
</comment>
<sequence>MNNLFGLSMKMLSSIEYNDKYFIKKIFRIASPISNKNDLGRAYTINNGKAEYIDSIGFDLKELNKNIDFYKTSPKKTIINRKYKKEVEQKLKNKEPIDGFSLDINKGSSKSYFDKTILQNNIVQSFIRTLEVYDDYTKGHSELVAIYSVRIGESLGLDKKQLENLYWAAVMHDIGKIMIPVDILNKTEKLTDSEFDLIKKHPQIGYEIISKNKTLKDISKYILSHHERWDGKGYPNGLTGDEIPLLSQIICVADCWHAMTSKRSYKNKLSEEEAIEDLLKNRGTQFSPKIIDIFIEEKLYSIDKYFKGNKIVSRYA</sequence>
<dbReference type="Pfam" id="PF13487">
    <property type="entry name" value="HD_5"/>
    <property type="match status" value="1"/>
</dbReference>
<dbReference type="CDD" id="cd00077">
    <property type="entry name" value="HDc"/>
    <property type="match status" value="1"/>
</dbReference>
<dbReference type="PANTHER" id="PTHR43155">
    <property type="entry name" value="CYCLIC DI-GMP PHOSPHODIESTERASE PA4108-RELATED"/>
    <property type="match status" value="1"/>
</dbReference>
<evidence type="ECO:0000313" key="3">
    <source>
        <dbReference type="Proteomes" id="UP000263486"/>
    </source>
</evidence>
<gene>
    <name evidence="2" type="ORF">DYH56_03085</name>
</gene>
<dbReference type="InterPro" id="IPR037522">
    <property type="entry name" value="HD_GYP_dom"/>
</dbReference>
<organism evidence="2 3">
    <name type="scientific">Psychrilyobacter piezotolerans</name>
    <dbReference type="NCBI Taxonomy" id="2293438"/>
    <lineage>
        <taxon>Bacteria</taxon>
        <taxon>Fusobacteriati</taxon>
        <taxon>Fusobacteriota</taxon>
        <taxon>Fusobacteriia</taxon>
        <taxon>Fusobacteriales</taxon>
        <taxon>Fusobacteriaceae</taxon>
        <taxon>Psychrilyobacter</taxon>
    </lineage>
</organism>
<dbReference type="SUPFAM" id="SSF109604">
    <property type="entry name" value="HD-domain/PDEase-like"/>
    <property type="match status" value="1"/>
</dbReference>
<dbReference type="InterPro" id="IPR003607">
    <property type="entry name" value="HD/PDEase_dom"/>
</dbReference>
<dbReference type="Gene3D" id="1.10.3210.10">
    <property type="entry name" value="Hypothetical protein af1432"/>
    <property type="match status" value="1"/>
</dbReference>
<accession>A0ABX9KK14</accession>
<dbReference type="RefSeq" id="WP_114641389.1">
    <property type="nucleotide sequence ID" value="NZ_JAACIO010000003.1"/>
</dbReference>
<proteinExistence type="predicted"/>
<feature type="domain" description="HD-GYP" evidence="1">
    <location>
        <begin position="115"/>
        <end position="310"/>
    </location>
</feature>
<name>A0ABX9KK14_9FUSO</name>
<dbReference type="PANTHER" id="PTHR43155:SF8">
    <property type="entry name" value="METAL DEPENDENT PHOSPHOHYDROLASE"/>
    <property type="match status" value="1"/>
</dbReference>
<dbReference type="PROSITE" id="PS51832">
    <property type="entry name" value="HD_GYP"/>
    <property type="match status" value="1"/>
</dbReference>
<protein>
    <submittedName>
        <fullName evidence="2">HD domain-containing protein</fullName>
    </submittedName>
</protein>
<keyword evidence="3" id="KW-1185">Reference proteome</keyword>
<dbReference type="Proteomes" id="UP000263486">
    <property type="component" value="Unassembled WGS sequence"/>
</dbReference>
<reference evidence="2 3" key="1">
    <citation type="submission" date="2018-08" db="EMBL/GenBank/DDBJ databases">
        <title>Draft genome sequence of Psychrilyobacter sp. strain SD5 isolated from Black Sea water.</title>
        <authorList>
            <person name="Yadav S."/>
            <person name="Villanueva L."/>
            <person name="Damste J.S.S."/>
        </authorList>
    </citation>
    <scope>NUCLEOTIDE SEQUENCE [LARGE SCALE GENOMIC DNA]</scope>
    <source>
        <strain evidence="2 3">SD5</strain>
    </source>
</reference>
<dbReference type="SMART" id="SM00471">
    <property type="entry name" value="HDc"/>
    <property type="match status" value="1"/>
</dbReference>
<dbReference type="EMBL" id="QUAJ01000003">
    <property type="protein sequence ID" value="REI42766.1"/>
    <property type="molecule type" value="Genomic_DNA"/>
</dbReference>